<name>A0A8D0FZP4_STROC</name>
<keyword evidence="1" id="KW-0472">Membrane</keyword>
<evidence type="ECO:0000313" key="3">
    <source>
        <dbReference type="Proteomes" id="UP000694551"/>
    </source>
</evidence>
<keyword evidence="1" id="KW-0812">Transmembrane</keyword>
<proteinExistence type="predicted"/>
<accession>A0A8D0FZP4</accession>
<evidence type="ECO:0000256" key="1">
    <source>
        <dbReference type="SAM" id="Phobius"/>
    </source>
</evidence>
<reference evidence="2" key="2">
    <citation type="submission" date="2025-09" db="UniProtKB">
        <authorList>
            <consortium name="Ensembl"/>
        </authorList>
    </citation>
    <scope>IDENTIFICATION</scope>
</reference>
<reference evidence="2" key="1">
    <citation type="submission" date="2025-08" db="UniProtKB">
        <authorList>
            <consortium name="Ensembl"/>
        </authorList>
    </citation>
    <scope>IDENTIFICATION</scope>
</reference>
<feature type="transmembrane region" description="Helical" evidence="1">
    <location>
        <begin position="20"/>
        <end position="43"/>
    </location>
</feature>
<keyword evidence="3" id="KW-1185">Reference proteome</keyword>
<evidence type="ECO:0000313" key="2">
    <source>
        <dbReference type="Ensembl" id="ENSSOCP00000021495.1"/>
    </source>
</evidence>
<dbReference type="Proteomes" id="UP000694551">
    <property type="component" value="Unplaced"/>
</dbReference>
<dbReference type="Ensembl" id="ENSSOCT00000022029.1">
    <property type="protein sequence ID" value="ENSSOCP00000021495.1"/>
    <property type="gene ID" value="ENSSOCG00000016054.1"/>
</dbReference>
<organism evidence="2 3">
    <name type="scientific">Strix occidentalis caurina</name>
    <name type="common">northern spotted owl</name>
    <dbReference type="NCBI Taxonomy" id="311401"/>
    <lineage>
        <taxon>Eukaryota</taxon>
        <taxon>Metazoa</taxon>
        <taxon>Chordata</taxon>
        <taxon>Craniata</taxon>
        <taxon>Vertebrata</taxon>
        <taxon>Euteleostomi</taxon>
        <taxon>Archelosauria</taxon>
        <taxon>Archosauria</taxon>
        <taxon>Dinosauria</taxon>
        <taxon>Saurischia</taxon>
        <taxon>Theropoda</taxon>
        <taxon>Coelurosauria</taxon>
        <taxon>Aves</taxon>
        <taxon>Neognathae</taxon>
        <taxon>Neoaves</taxon>
        <taxon>Telluraves</taxon>
        <taxon>Strigiformes</taxon>
        <taxon>Strigidae</taxon>
        <taxon>Strix</taxon>
    </lineage>
</organism>
<dbReference type="AlphaFoldDB" id="A0A8D0FZP4"/>
<sequence length="147" mass="16376">MRRMSCDDGLRPFFYQYSTVSMLGNIVTLLLQMVYLTAIAVLVEKLSADQANTQHEKWVCTASVVSTSPQGELLLRGLLHSNDVIATPASAESTWKFNISRQGFNDPQPPCGFTLFRPVCNKLSLRLNSPPALWHVTSVMVKLGGWF</sequence>
<keyword evidence="1" id="KW-1133">Transmembrane helix</keyword>
<protein>
    <submittedName>
        <fullName evidence="2">Uncharacterized protein</fullName>
    </submittedName>
</protein>